<dbReference type="EMBL" id="FOVR01000010">
    <property type="protein sequence ID" value="SFO64808.1"/>
    <property type="molecule type" value="Genomic_DNA"/>
</dbReference>
<dbReference type="AlphaFoldDB" id="A0A1I5IWB6"/>
<evidence type="ECO:0000256" key="5">
    <source>
        <dbReference type="ARBA" id="ARBA00012142"/>
    </source>
</evidence>
<dbReference type="Gene3D" id="2.40.33.10">
    <property type="entry name" value="PK beta-barrel domain-like"/>
    <property type="match status" value="1"/>
</dbReference>
<comment type="cofactor">
    <cofactor evidence="1">
        <name>Mg(2+)</name>
        <dbReference type="ChEBI" id="CHEBI:18420"/>
    </cofactor>
</comment>
<evidence type="ECO:0000256" key="4">
    <source>
        <dbReference type="ARBA" id="ARBA00008663"/>
    </source>
</evidence>
<feature type="domain" description="Pyruvate kinase barrel" evidence="17">
    <location>
        <begin position="7"/>
        <end position="324"/>
    </location>
</feature>
<dbReference type="NCBIfam" id="NF004886">
    <property type="entry name" value="PRK06247.1"/>
    <property type="match status" value="1"/>
</dbReference>
<dbReference type="InterPro" id="IPR040442">
    <property type="entry name" value="Pyrv_kinase-like_dom_sf"/>
</dbReference>
<dbReference type="InterPro" id="IPR015793">
    <property type="entry name" value="Pyrv_Knase_brl"/>
</dbReference>
<reference evidence="19 20" key="1">
    <citation type="submission" date="2016-10" db="EMBL/GenBank/DDBJ databases">
        <authorList>
            <person name="de Groot N.N."/>
        </authorList>
    </citation>
    <scope>NUCLEOTIDE SEQUENCE [LARGE SCALE GENOMIC DNA]</scope>
    <source>
        <strain evidence="19 20">CGMCC 1.9157</strain>
    </source>
</reference>
<keyword evidence="11" id="KW-0067">ATP-binding</keyword>
<evidence type="ECO:0000259" key="18">
    <source>
        <dbReference type="Pfam" id="PF02887"/>
    </source>
</evidence>
<evidence type="ECO:0000313" key="20">
    <source>
        <dbReference type="Proteomes" id="UP000199236"/>
    </source>
</evidence>
<dbReference type="Pfam" id="PF02887">
    <property type="entry name" value="PK_C"/>
    <property type="match status" value="1"/>
</dbReference>
<proteinExistence type="inferred from homology"/>
<dbReference type="SUPFAM" id="SSF50800">
    <property type="entry name" value="PK beta-barrel domain-like"/>
    <property type="match status" value="1"/>
</dbReference>
<dbReference type="Pfam" id="PF00224">
    <property type="entry name" value="PK"/>
    <property type="match status" value="1"/>
</dbReference>
<dbReference type="STRING" id="655353.SAMN04488056_11021"/>
<evidence type="ECO:0000256" key="3">
    <source>
        <dbReference type="ARBA" id="ARBA00004997"/>
    </source>
</evidence>
<dbReference type="NCBIfam" id="NF004978">
    <property type="entry name" value="PRK06354.1"/>
    <property type="match status" value="1"/>
</dbReference>
<evidence type="ECO:0000256" key="9">
    <source>
        <dbReference type="ARBA" id="ARBA00022741"/>
    </source>
</evidence>
<keyword evidence="10 16" id="KW-0418">Kinase</keyword>
<comment type="similarity">
    <text evidence="4 16">Belongs to the pyruvate kinase family.</text>
</comment>
<feature type="domain" description="Pyruvate kinase C-terminal" evidence="18">
    <location>
        <begin position="357"/>
        <end position="469"/>
    </location>
</feature>
<accession>A0A1I5IWB6</accession>
<evidence type="ECO:0000256" key="1">
    <source>
        <dbReference type="ARBA" id="ARBA00001946"/>
    </source>
</evidence>
<keyword evidence="14 19" id="KW-0670">Pyruvate</keyword>
<dbReference type="EC" id="2.7.1.40" evidence="5 15"/>
<protein>
    <recommendedName>
        <fullName evidence="6 15">Pyruvate kinase</fullName>
        <ecNumber evidence="5 15">2.7.1.40</ecNumber>
    </recommendedName>
</protein>
<dbReference type="OrthoDB" id="9812123at2"/>
<evidence type="ECO:0000256" key="14">
    <source>
        <dbReference type="ARBA" id="ARBA00023317"/>
    </source>
</evidence>
<keyword evidence="12 16" id="KW-0460">Magnesium</keyword>
<evidence type="ECO:0000256" key="2">
    <source>
        <dbReference type="ARBA" id="ARBA00001958"/>
    </source>
</evidence>
<dbReference type="GO" id="GO:0004743">
    <property type="term" value="F:pyruvate kinase activity"/>
    <property type="evidence" value="ECO:0007669"/>
    <property type="project" value="UniProtKB-UniRule"/>
</dbReference>
<evidence type="ECO:0000256" key="7">
    <source>
        <dbReference type="ARBA" id="ARBA00022679"/>
    </source>
</evidence>
<dbReference type="InterPro" id="IPR036918">
    <property type="entry name" value="Pyrv_Knase_C_sf"/>
</dbReference>
<evidence type="ECO:0000256" key="12">
    <source>
        <dbReference type="ARBA" id="ARBA00022842"/>
    </source>
</evidence>
<comment type="pathway">
    <text evidence="3 16">Carbohydrate degradation; glycolysis; pyruvate from D-glyceraldehyde 3-phosphate: step 5/5.</text>
</comment>
<dbReference type="FunFam" id="2.40.33.10:FF:000001">
    <property type="entry name" value="Pyruvate kinase"/>
    <property type="match status" value="1"/>
</dbReference>
<dbReference type="InterPro" id="IPR015813">
    <property type="entry name" value="Pyrv/PenolPyrv_kinase-like_dom"/>
</dbReference>
<dbReference type="NCBIfam" id="NF004491">
    <property type="entry name" value="PRK05826.1"/>
    <property type="match status" value="1"/>
</dbReference>
<dbReference type="GO" id="GO:0005524">
    <property type="term" value="F:ATP binding"/>
    <property type="evidence" value="ECO:0007669"/>
    <property type="project" value="UniProtKB-KW"/>
</dbReference>
<dbReference type="InterPro" id="IPR015795">
    <property type="entry name" value="Pyrv_Knase_C"/>
</dbReference>
<evidence type="ECO:0000256" key="13">
    <source>
        <dbReference type="ARBA" id="ARBA00023152"/>
    </source>
</evidence>
<dbReference type="FunFam" id="3.20.20.60:FF:000025">
    <property type="entry name" value="Pyruvate kinase"/>
    <property type="match status" value="1"/>
</dbReference>
<evidence type="ECO:0000256" key="16">
    <source>
        <dbReference type="RuleBase" id="RU000504"/>
    </source>
</evidence>
<dbReference type="Gene3D" id="3.40.1380.20">
    <property type="entry name" value="Pyruvate kinase, C-terminal domain"/>
    <property type="match status" value="1"/>
</dbReference>
<sequence length="480" mass="51582">MTVRRNRKVKILATLGPASEKKEQIKQLFLAGADVFRINMSHSDHETLNTRVKLIREVEKEVGRPIGILADLQGPKLRLGIFADTKVELTNGSRFSLDSSDKPGDTSRVQLPHPEIFGSVKEGDILLLDDGKVRLRTISTSADSIHTEVVTGGPISNRKGISFPDSTLSFSALTPKDRADLDAAVDADVDWIALSFVQRPEDVAEVRKLSRGRTGILSKIEKPQAVERIHEIIELSDAIMVARGDLGVEMPLEKVPGIQKQITRAARQAGKPVVVATQMLESMINSPMPTRAEASDVATAVFEGADAVMLSAESAAGDYPFEAVAMMNRIAEEAERDPYYTNIIYAQRAEPEATGADAISAAARQIAETLNLATIVCYTSSGTTGLRAARERPQTPIVAISPILATARRLALVWGLHCVVSEETGILDEMVDRACSTSYKVGLAKPGQRVIITAGVPLGTPGATNMLRIAFVGSDGLGGI</sequence>
<gene>
    <name evidence="19" type="ORF">SAMN04488056_11021</name>
</gene>
<evidence type="ECO:0000256" key="10">
    <source>
        <dbReference type="ARBA" id="ARBA00022777"/>
    </source>
</evidence>
<evidence type="ECO:0000256" key="8">
    <source>
        <dbReference type="ARBA" id="ARBA00022723"/>
    </source>
</evidence>
<dbReference type="PRINTS" id="PR01050">
    <property type="entry name" value="PYRUVTKNASE"/>
</dbReference>
<keyword evidence="20" id="KW-1185">Reference proteome</keyword>
<organism evidence="19 20">
    <name type="scientific">Cohaesibacter marisflavi</name>
    <dbReference type="NCBI Taxonomy" id="655353"/>
    <lineage>
        <taxon>Bacteria</taxon>
        <taxon>Pseudomonadati</taxon>
        <taxon>Pseudomonadota</taxon>
        <taxon>Alphaproteobacteria</taxon>
        <taxon>Hyphomicrobiales</taxon>
        <taxon>Cohaesibacteraceae</taxon>
    </lineage>
</organism>
<dbReference type="GO" id="GO:0030955">
    <property type="term" value="F:potassium ion binding"/>
    <property type="evidence" value="ECO:0007669"/>
    <property type="project" value="UniProtKB-UniRule"/>
</dbReference>
<dbReference type="Proteomes" id="UP000199236">
    <property type="component" value="Unassembled WGS sequence"/>
</dbReference>
<dbReference type="GO" id="GO:0000287">
    <property type="term" value="F:magnesium ion binding"/>
    <property type="evidence" value="ECO:0007669"/>
    <property type="project" value="UniProtKB-UniRule"/>
</dbReference>
<dbReference type="GO" id="GO:0016301">
    <property type="term" value="F:kinase activity"/>
    <property type="evidence" value="ECO:0007669"/>
    <property type="project" value="UniProtKB-KW"/>
</dbReference>
<dbReference type="RefSeq" id="WP_090074182.1">
    <property type="nucleotide sequence ID" value="NZ_FOVR01000010.1"/>
</dbReference>
<dbReference type="NCBIfam" id="TIGR01064">
    <property type="entry name" value="pyruv_kin"/>
    <property type="match status" value="1"/>
</dbReference>
<comment type="cofactor">
    <cofactor evidence="2">
        <name>K(+)</name>
        <dbReference type="ChEBI" id="CHEBI:29103"/>
    </cofactor>
</comment>
<evidence type="ECO:0000313" key="19">
    <source>
        <dbReference type="EMBL" id="SFO64808.1"/>
    </source>
</evidence>
<dbReference type="PANTHER" id="PTHR11817">
    <property type="entry name" value="PYRUVATE KINASE"/>
    <property type="match status" value="1"/>
</dbReference>
<evidence type="ECO:0000256" key="6">
    <source>
        <dbReference type="ARBA" id="ARBA00018587"/>
    </source>
</evidence>
<dbReference type="UniPathway" id="UPA00109">
    <property type="reaction ID" value="UER00188"/>
</dbReference>
<evidence type="ECO:0000256" key="11">
    <source>
        <dbReference type="ARBA" id="ARBA00022840"/>
    </source>
</evidence>
<evidence type="ECO:0000256" key="15">
    <source>
        <dbReference type="NCBIfam" id="TIGR01064"/>
    </source>
</evidence>
<keyword evidence="13 16" id="KW-0324">Glycolysis</keyword>
<keyword evidence="8" id="KW-0479">Metal-binding</keyword>
<dbReference type="InterPro" id="IPR015806">
    <property type="entry name" value="Pyrv_Knase_insert_dom_sf"/>
</dbReference>
<name>A0A1I5IWB6_9HYPH</name>
<keyword evidence="7 16" id="KW-0808">Transferase</keyword>
<comment type="catalytic activity">
    <reaction evidence="16">
        <text>pyruvate + ATP = phosphoenolpyruvate + ADP + H(+)</text>
        <dbReference type="Rhea" id="RHEA:18157"/>
        <dbReference type="ChEBI" id="CHEBI:15361"/>
        <dbReference type="ChEBI" id="CHEBI:15378"/>
        <dbReference type="ChEBI" id="CHEBI:30616"/>
        <dbReference type="ChEBI" id="CHEBI:58702"/>
        <dbReference type="ChEBI" id="CHEBI:456216"/>
        <dbReference type="EC" id="2.7.1.40"/>
    </reaction>
</comment>
<dbReference type="SUPFAM" id="SSF51621">
    <property type="entry name" value="Phosphoenolpyruvate/pyruvate domain"/>
    <property type="match status" value="1"/>
</dbReference>
<evidence type="ECO:0000259" key="17">
    <source>
        <dbReference type="Pfam" id="PF00224"/>
    </source>
</evidence>
<dbReference type="SUPFAM" id="SSF52935">
    <property type="entry name" value="PK C-terminal domain-like"/>
    <property type="match status" value="1"/>
</dbReference>
<keyword evidence="9" id="KW-0547">Nucleotide-binding</keyword>
<dbReference type="InterPro" id="IPR001697">
    <property type="entry name" value="Pyr_Knase"/>
</dbReference>
<dbReference type="InterPro" id="IPR011037">
    <property type="entry name" value="Pyrv_Knase-like_insert_dom_sf"/>
</dbReference>
<dbReference type="Gene3D" id="3.20.20.60">
    <property type="entry name" value="Phosphoenolpyruvate-binding domains"/>
    <property type="match status" value="1"/>
</dbReference>